<accession>A0ACB0YQ80</accession>
<organism evidence="1 2">
    <name type="scientific">Meloidogyne enterolobii</name>
    <name type="common">Root-knot nematode worm</name>
    <name type="synonym">Meloidogyne mayaguensis</name>
    <dbReference type="NCBI Taxonomy" id="390850"/>
    <lineage>
        <taxon>Eukaryota</taxon>
        <taxon>Metazoa</taxon>
        <taxon>Ecdysozoa</taxon>
        <taxon>Nematoda</taxon>
        <taxon>Chromadorea</taxon>
        <taxon>Rhabditida</taxon>
        <taxon>Tylenchina</taxon>
        <taxon>Tylenchomorpha</taxon>
        <taxon>Tylenchoidea</taxon>
        <taxon>Meloidogynidae</taxon>
        <taxon>Meloidogyninae</taxon>
        <taxon>Meloidogyne</taxon>
    </lineage>
</organism>
<evidence type="ECO:0000313" key="1">
    <source>
        <dbReference type="EMBL" id="CAK5057451.1"/>
    </source>
</evidence>
<protein>
    <submittedName>
        <fullName evidence="1">Uncharacterized protein</fullName>
    </submittedName>
</protein>
<proteinExistence type="predicted"/>
<evidence type="ECO:0000313" key="2">
    <source>
        <dbReference type="Proteomes" id="UP001497535"/>
    </source>
</evidence>
<dbReference type="Proteomes" id="UP001497535">
    <property type="component" value="Unassembled WGS sequence"/>
</dbReference>
<comment type="caution">
    <text evidence="1">The sequence shown here is derived from an EMBL/GenBank/DDBJ whole genome shotgun (WGS) entry which is preliminary data.</text>
</comment>
<keyword evidence="2" id="KW-1185">Reference proteome</keyword>
<gene>
    <name evidence="1" type="ORF">MENTE1834_LOCUS15203</name>
</gene>
<sequence>MRSVRITSRFALNKFKVFKLIARIFNKMTTSLDPLKYSIENPLIVISGCTGTGKSDLGVAIAKQFNGEIINADSMQIYKGLDISSNKMTKEEMEGIPHHLLGFLEPTNSGYNVQNFREDALEILNKLWAEQKLPVIVGGTAYYIESVIFDNNLIVTGDRGKGETIREEILKEFPTVDTLYQELQRVDPETASELHRNNKHRVLRALEIYRTTGKTRSEHQKEQQKEAPEGYDHFYTRLRFKNTFLINLDMEKDVLNERLNKRVDKMMERGLLKEVTDFYDEYFGKVDKFGIMQIIGPKEFLPYLRLNIIGRNSIRGEHKIEECKEKLKTRNRQYAQRQRLWFYNRILNRGEHREIPKTLALNSSKDFAEKLVPFALKQVKQFLSGEEIDDEKKCNGLLYKLPPLGDIFKQEDYMENRKKIFLCDICGTEIQGKMHWKKHLEGRKHKNNLEKIKKKKGRNDNQG</sequence>
<name>A0ACB0YQ80_MELEN</name>
<reference evidence="1" key="1">
    <citation type="submission" date="2023-11" db="EMBL/GenBank/DDBJ databases">
        <authorList>
            <person name="Poullet M."/>
        </authorList>
    </citation>
    <scope>NUCLEOTIDE SEQUENCE</scope>
    <source>
        <strain evidence="1">E1834</strain>
    </source>
</reference>
<dbReference type="EMBL" id="CAVMJV010000016">
    <property type="protein sequence ID" value="CAK5057451.1"/>
    <property type="molecule type" value="Genomic_DNA"/>
</dbReference>